<evidence type="ECO:0000256" key="1">
    <source>
        <dbReference type="ARBA" id="ARBA00004141"/>
    </source>
</evidence>
<feature type="transmembrane region" description="Helical" evidence="2">
    <location>
        <begin position="134"/>
        <end position="155"/>
    </location>
</feature>
<dbReference type="Gene3D" id="1.20.1250.20">
    <property type="entry name" value="MFS general substrate transporter like domains"/>
    <property type="match status" value="2"/>
</dbReference>
<feature type="transmembrane region" description="Helical" evidence="2">
    <location>
        <begin position="383"/>
        <end position="402"/>
    </location>
</feature>
<feature type="transmembrane region" description="Helical" evidence="2">
    <location>
        <begin position="324"/>
        <end position="344"/>
    </location>
</feature>
<keyword evidence="5" id="KW-1185">Reference proteome</keyword>
<dbReference type="RefSeq" id="XP_009047596.1">
    <property type="nucleotide sequence ID" value="XM_009049348.1"/>
</dbReference>
<dbReference type="AlphaFoldDB" id="V4B246"/>
<sequence>MADMSVISKTAYYWVGLSHSLRSDCRSFHSLMSKTEPWSWVVLVAAFLAMFSNGSLYLSTGVLHLALMERYSEEGENKVAWLGSLFTSMTGLTGLLGSLLINTFNVRICIICSAFLNLIGFAVSGVVTDINILFITYSFIAGIGQALCYTASMVVTGYHFKEKSSMATGIVTSSSGLSLFVFPPLTQLLVDTYGLNGAFLILGAIGFHAAACGAVMRPSEYENKSFQCGKQSYRSSQMLNSTYKETTKVSAMYHMKSVRFWIFLFSSACFCMALSTVYLYLPMFNSYHGTSKRNSALILSVAGITGTISRVLLGFLASSVDVTIVFSGVFGIIGTITVLLFTMTNFSAQIGYSALLGIYSGGCWSLQHTLLIDIVGITHLSTCYGITLLFSGIGLLIGPPLAELIITHFNNLDYAFIFAGCLFLLASFSGLILGFLKKFQKGILPGDELTKKETELIVMNGEFHEAGEETTNML</sequence>
<protein>
    <recommendedName>
        <fullName evidence="3">Major facilitator superfamily (MFS) profile domain-containing protein</fullName>
    </recommendedName>
</protein>
<accession>V4B246</accession>
<evidence type="ECO:0000313" key="5">
    <source>
        <dbReference type="Proteomes" id="UP000030746"/>
    </source>
</evidence>
<feature type="transmembrane region" description="Helical" evidence="2">
    <location>
        <begin position="260"/>
        <end position="281"/>
    </location>
</feature>
<dbReference type="InterPro" id="IPR036259">
    <property type="entry name" value="MFS_trans_sf"/>
</dbReference>
<dbReference type="InterPro" id="IPR050327">
    <property type="entry name" value="Proton-linked_MCT"/>
</dbReference>
<feature type="transmembrane region" description="Helical" evidence="2">
    <location>
        <begin position="167"/>
        <end position="185"/>
    </location>
</feature>
<dbReference type="OMA" id="PWAIRII"/>
<keyword evidence="2" id="KW-1133">Transmembrane helix</keyword>
<feature type="transmembrane region" description="Helical" evidence="2">
    <location>
        <begin position="350"/>
        <end position="371"/>
    </location>
</feature>
<feature type="transmembrane region" description="Helical" evidence="2">
    <location>
        <begin position="414"/>
        <end position="436"/>
    </location>
</feature>
<evidence type="ECO:0000256" key="2">
    <source>
        <dbReference type="SAM" id="Phobius"/>
    </source>
</evidence>
<dbReference type="KEGG" id="lgi:LOTGIDRAFT_238184"/>
<name>V4B246_LOTGI</name>
<dbReference type="InterPro" id="IPR020846">
    <property type="entry name" value="MFS_dom"/>
</dbReference>
<keyword evidence="2" id="KW-0472">Membrane</keyword>
<proteinExistence type="predicted"/>
<dbReference type="HOGENOM" id="CLU_001265_59_1_1"/>
<dbReference type="OrthoDB" id="6111965at2759"/>
<dbReference type="PANTHER" id="PTHR11360">
    <property type="entry name" value="MONOCARBOXYLATE TRANSPORTER"/>
    <property type="match status" value="1"/>
</dbReference>
<feature type="transmembrane region" description="Helical" evidence="2">
    <location>
        <begin position="79"/>
        <end position="101"/>
    </location>
</feature>
<evidence type="ECO:0000259" key="3">
    <source>
        <dbReference type="PROSITE" id="PS50850"/>
    </source>
</evidence>
<dbReference type="GeneID" id="20250681"/>
<dbReference type="PROSITE" id="PS50850">
    <property type="entry name" value="MFS"/>
    <property type="match status" value="1"/>
</dbReference>
<dbReference type="InterPro" id="IPR011701">
    <property type="entry name" value="MFS"/>
</dbReference>
<feature type="transmembrane region" description="Helical" evidence="2">
    <location>
        <begin position="197"/>
        <end position="216"/>
    </location>
</feature>
<dbReference type="EMBL" id="KB200406">
    <property type="protein sequence ID" value="ESP01706.1"/>
    <property type="molecule type" value="Genomic_DNA"/>
</dbReference>
<reference evidence="4 5" key="1">
    <citation type="journal article" date="2013" name="Nature">
        <title>Insights into bilaterian evolution from three spiralian genomes.</title>
        <authorList>
            <person name="Simakov O."/>
            <person name="Marletaz F."/>
            <person name="Cho S.J."/>
            <person name="Edsinger-Gonzales E."/>
            <person name="Havlak P."/>
            <person name="Hellsten U."/>
            <person name="Kuo D.H."/>
            <person name="Larsson T."/>
            <person name="Lv J."/>
            <person name="Arendt D."/>
            <person name="Savage R."/>
            <person name="Osoegawa K."/>
            <person name="de Jong P."/>
            <person name="Grimwood J."/>
            <person name="Chapman J.A."/>
            <person name="Shapiro H."/>
            <person name="Aerts A."/>
            <person name="Otillar R.P."/>
            <person name="Terry A.Y."/>
            <person name="Boore J.L."/>
            <person name="Grigoriev I.V."/>
            <person name="Lindberg D.R."/>
            <person name="Seaver E.C."/>
            <person name="Weisblat D.A."/>
            <person name="Putnam N.H."/>
            <person name="Rokhsar D.S."/>
        </authorList>
    </citation>
    <scope>NUCLEOTIDE SEQUENCE [LARGE SCALE GENOMIC DNA]</scope>
</reference>
<dbReference type="Proteomes" id="UP000030746">
    <property type="component" value="Unassembled WGS sequence"/>
</dbReference>
<dbReference type="CTD" id="20250681"/>
<feature type="transmembrane region" description="Helical" evidence="2">
    <location>
        <begin position="108"/>
        <end position="128"/>
    </location>
</feature>
<comment type="subcellular location">
    <subcellularLocation>
        <location evidence="1">Membrane</location>
        <topology evidence="1">Multi-pass membrane protein</topology>
    </subcellularLocation>
</comment>
<gene>
    <name evidence="4" type="ORF">LOTGIDRAFT_238184</name>
</gene>
<dbReference type="GO" id="GO:0008028">
    <property type="term" value="F:monocarboxylic acid transmembrane transporter activity"/>
    <property type="evidence" value="ECO:0007669"/>
    <property type="project" value="TreeGrafter"/>
</dbReference>
<evidence type="ECO:0000313" key="4">
    <source>
        <dbReference type="EMBL" id="ESP01706.1"/>
    </source>
</evidence>
<keyword evidence="2" id="KW-0812">Transmembrane</keyword>
<dbReference type="PANTHER" id="PTHR11360:SF284">
    <property type="entry name" value="EG:103B4.3 PROTEIN-RELATED"/>
    <property type="match status" value="1"/>
</dbReference>
<organism evidence="4 5">
    <name type="scientific">Lottia gigantea</name>
    <name type="common">Giant owl limpet</name>
    <dbReference type="NCBI Taxonomy" id="225164"/>
    <lineage>
        <taxon>Eukaryota</taxon>
        <taxon>Metazoa</taxon>
        <taxon>Spiralia</taxon>
        <taxon>Lophotrochozoa</taxon>
        <taxon>Mollusca</taxon>
        <taxon>Gastropoda</taxon>
        <taxon>Patellogastropoda</taxon>
        <taxon>Lottioidea</taxon>
        <taxon>Lottiidae</taxon>
        <taxon>Lottia</taxon>
    </lineage>
</organism>
<feature type="transmembrane region" description="Helical" evidence="2">
    <location>
        <begin position="296"/>
        <end position="317"/>
    </location>
</feature>
<feature type="transmembrane region" description="Helical" evidence="2">
    <location>
        <begin position="38"/>
        <end position="59"/>
    </location>
</feature>
<dbReference type="SUPFAM" id="SSF103473">
    <property type="entry name" value="MFS general substrate transporter"/>
    <property type="match status" value="1"/>
</dbReference>
<dbReference type="GO" id="GO:0016020">
    <property type="term" value="C:membrane"/>
    <property type="evidence" value="ECO:0007669"/>
    <property type="project" value="UniProtKB-SubCell"/>
</dbReference>
<feature type="domain" description="Major facilitator superfamily (MFS) profile" evidence="3">
    <location>
        <begin position="38"/>
        <end position="438"/>
    </location>
</feature>
<dbReference type="Pfam" id="PF07690">
    <property type="entry name" value="MFS_1"/>
    <property type="match status" value="1"/>
</dbReference>